<name>A0ABT3NUL4_9PROT</name>
<dbReference type="EMBL" id="JAPFQI010000005">
    <property type="protein sequence ID" value="MCW8085850.1"/>
    <property type="molecule type" value="Genomic_DNA"/>
</dbReference>
<dbReference type="Proteomes" id="UP001526430">
    <property type="component" value="Unassembled WGS sequence"/>
</dbReference>
<keyword evidence="3" id="KW-1185">Reference proteome</keyword>
<comment type="caution">
    <text evidence="2">The sequence shown here is derived from an EMBL/GenBank/DDBJ whole genome shotgun (WGS) entry which is preliminary data.</text>
</comment>
<evidence type="ECO:0008006" key="4">
    <source>
        <dbReference type="Google" id="ProtNLM"/>
    </source>
</evidence>
<evidence type="ECO:0000256" key="1">
    <source>
        <dbReference type="SAM" id="SignalP"/>
    </source>
</evidence>
<proteinExistence type="predicted"/>
<protein>
    <recommendedName>
        <fullName evidence="4">Secreted protein</fullName>
    </recommendedName>
</protein>
<reference evidence="2 3" key="1">
    <citation type="submission" date="2022-10" db="EMBL/GenBank/DDBJ databases">
        <title>Roseococcus glaciei nov., sp. nov., isolated from glacier.</title>
        <authorList>
            <person name="Liu Q."/>
            <person name="Xin Y.-H."/>
        </authorList>
    </citation>
    <scope>NUCLEOTIDE SEQUENCE [LARGE SCALE GENOMIC DNA]</scope>
    <source>
        <strain evidence="2 3">MDT2-1-1</strain>
    </source>
</reference>
<sequence>MIPRIALATAILAAAASLPGAPALARDAAVEERDCVAAGCFGIAGITAKQGTNPAWHYEVQVENRDPDVARPFRISFRAPGATSTANPRGYLLRGGQSYSFPLGHSAHRIPDEVLRASTQIRCLA</sequence>
<evidence type="ECO:0000313" key="2">
    <source>
        <dbReference type="EMBL" id="MCW8085850.1"/>
    </source>
</evidence>
<feature type="signal peptide" evidence="1">
    <location>
        <begin position="1"/>
        <end position="25"/>
    </location>
</feature>
<gene>
    <name evidence="2" type="ORF">OF850_09455</name>
</gene>
<keyword evidence="1" id="KW-0732">Signal</keyword>
<accession>A0ABT3NUL4</accession>
<evidence type="ECO:0000313" key="3">
    <source>
        <dbReference type="Proteomes" id="UP001526430"/>
    </source>
</evidence>
<organism evidence="2 3">
    <name type="scientific">Sabulicella glaciei</name>
    <dbReference type="NCBI Taxonomy" id="2984948"/>
    <lineage>
        <taxon>Bacteria</taxon>
        <taxon>Pseudomonadati</taxon>
        <taxon>Pseudomonadota</taxon>
        <taxon>Alphaproteobacteria</taxon>
        <taxon>Acetobacterales</taxon>
        <taxon>Acetobacteraceae</taxon>
        <taxon>Sabulicella</taxon>
    </lineage>
</organism>
<dbReference type="RefSeq" id="WP_301589798.1">
    <property type="nucleotide sequence ID" value="NZ_JAPFQI010000005.1"/>
</dbReference>
<feature type="chain" id="PRO_5046075155" description="Secreted protein" evidence="1">
    <location>
        <begin position="26"/>
        <end position="125"/>
    </location>
</feature>